<evidence type="ECO:0000313" key="4">
    <source>
        <dbReference type="EMBL" id="OGE78179.1"/>
    </source>
</evidence>
<gene>
    <name evidence="4" type="ORF">A2751_03395</name>
</gene>
<keyword evidence="2" id="KW-1133">Transmembrane helix</keyword>
<evidence type="ECO:0000256" key="1">
    <source>
        <dbReference type="SAM" id="MobiDB-lite"/>
    </source>
</evidence>
<feature type="compositionally biased region" description="Low complexity" evidence="1">
    <location>
        <begin position="33"/>
        <end position="48"/>
    </location>
</feature>
<feature type="region of interest" description="Disordered" evidence="1">
    <location>
        <begin position="29"/>
        <end position="100"/>
    </location>
</feature>
<comment type="caution">
    <text evidence="4">The sequence shown here is derived from an EMBL/GenBank/DDBJ whole genome shotgun (WGS) entry which is preliminary data.</text>
</comment>
<organism evidence="4 5">
    <name type="scientific">Candidatus Doudnabacteria bacterium RIFCSPHIGHO2_01_FULL_46_14</name>
    <dbReference type="NCBI Taxonomy" id="1817824"/>
    <lineage>
        <taxon>Bacteria</taxon>
        <taxon>Candidatus Doudnaibacteriota</taxon>
    </lineage>
</organism>
<evidence type="ECO:0000256" key="3">
    <source>
        <dbReference type="SAM" id="SignalP"/>
    </source>
</evidence>
<feature type="signal peptide" evidence="3">
    <location>
        <begin position="1"/>
        <end position="25"/>
    </location>
</feature>
<feature type="transmembrane region" description="Helical" evidence="2">
    <location>
        <begin position="104"/>
        <end position="123"/>
    </location>
</feature>
<name>A0A1F5NKH5_9BACT</name>
<proteinExistence type="predicted"/>
<feature type="chain" id="PRO_5009520156" description="Gram-positive cocci surface proteins LPxTG domain-containing protein" evidence="3">
    <location>
        <begin position="26"/>
        <end position="131"/>
    </location>
</feature>
<dbReference type="Proteomes" id="UP000176864">
    <property type="component" value="Unassembled WGS sequence"/>
</dbReference>
<keyword evidence="2" id="KW-0812">Transmembrane</keyword>
<protein>
    <recommendedName>
        <fullName evidence="6">Gram-positive cocci surface proteins LPxTG domain-containing protein</fullName>
    </recommendedName>
</protein>
<keyword evidence="3" id="KW-0732">Signal</keyword>
<dbReference type="STRING" id="1817824.A2751_03395"/>
<evidence type="ECO:0008006" key="6">
    <source>
        <dbReference type="Google" id="ProtNLM"/>
    </source>
</evidence>
<evidence type="ECO:0000313" key="5">
    <source>
        <dbReference type="Proteomes" id="UP000176864"/>
    </source>
</evidence>
<dbReference type="EMBL" id="MFEK01000014">
    <property type="protein sequence ID" value="OGE78179.1"/>
    <property type="molecule type" value="Genomic_DNA"/>
</dbReference>
<feature type="compositionally biased region" description="Polar residues" evidence="1">
    <location>
        <begin position="77"/>
        <end position="100"/>
    </location>
</feature>
<reference evidence="4 5" key="1">
    <citation type="journal article" date="2016" name="Nat. Commun.">
        <title>Thousands of microbial genomes shed light on interconnected biogeochemical processes in an aquifer system.</title>
        <authorList>
            <person name="Anantharaman K."/>
            <person name="Brown C.T."/>
            <person name="Hug L.A."/>
            <person name="Sharon I."/>
            <person name="Castelle C.J."/>
            <person name="Probst A.J."/>
            <person name="Thomas B.C."/>
            <person name="Singh A."/>
            <person name="Wilkins M.J."/>
            <person name="Karaoz U."/>
            <person name="Brodie E.L."/>
            <person name="Williams K.H."/>
            <person name="Hubbard S.S."/>
            <person name="Banfield J.F."/>
        </authorList>
    </citation>
    <scope>NUCLEOTIDE SEQUENCE [LARGE SCALE GENOMIC DNA]</scope>
</reference>
<dbReference type="AlphaFoldDB" id="A0A1F5NKH5"/>
<sequence>MPKHHKIVLAFVLIFSLAAYHSASAARLVPGNLPQTDPLQPLPQDVQPNYKESIGSNQPDGGRQNQNEEGQQDSEDGNVSAQNEETARTITSTDKAANETSKSSIFWIIVIIAGGLIGGLFGFQKYAKKKR</sequence>
<evidence type="ECO:0000256" key="2">
    <source>
        <dbReference type="SAM" id="Phobius"/>
    </source>
</evidence>
<keyword evidence="2" id="KW-0472">Membrane</keyword>
<accession>A0A1F5NKH5</accession>